<proteinExistence type="predicted"/>
<name>A0A2S9IWD6_9HYPH</name>
<sequence>MSEKITLTCALTGSIHTPTMSPHLPVTPDEIAEQALAAHQAGATILHLHARDPATGKPSAKTEDFMRFLPRIKQGCDAVLNISTGGSSQMTLDERLAAARAAQPEMCSLNMGSMNFGIFPLARRYETWRHDWEQPFLEATRDVVFKNTFGDIQTILADLGEGCGTRFEFECYDVGHIQTLAWFLRAGHVKPPVFVQFVLGVLGGIDASPESLMAMKGTADRLMGNAYRFSVLAAGRHQMPLGTMGAIIGGNVRVGLEDSLTDGNSRELARSNAAQVGRMRKIVETLGFEIATPDEARAILGLKGGDRVAF</sequence>
<comment type="caution">
    <text evidence="5">The sequence shown here is derived from an EMBL/GenBank/DDBJ whole genome shotgun (WGS) entry which is preliminary data.</text>
</comment>
<keyword evidence="3" id="KW-0479">Metal-binding</keyword>
<keyword evidence="2" id="KW-0808">Transferase</keyword>
<evidence type="ECO:0000313" key="6">
    <source>
        <dbReference type="Proteomes" id="UP000239434"/>
    </source>
</evidence>
<dbReference type="Pfam" id="PF05853">
    <property type="entry name" value="BKACE"/>
    <property type="match status" value="1"/>
</dbReference>
<dbReference type="PANTHER" id="PTHR37418:SF2">
    <property type="entry name" value="3-KETO-5-AMINOHEXANOATE CLEAVAGE ENZYME"/>
    <property type="match status" value="1"/>
</dbReference>
<dbReference type="InterPro" id="IPR008567">
    <property type="entry name" value="BKACE"/>
</dbReference>
<dbReference type="Proteomes" id="UP000239434">
    <property type="component" value="Unassembled WGS sequence"/>
</dbReference>
<dbReference type="InterPro" id="IPR013785">
    <property type="entry name" value="Aldolase_TIM"/>
</dbReference>
<organism evidence="5 6">
    <name type="scientific">Phyllobacterium phragmitis</name>
    <dbReference type="NCBI Taxonomy" id="2670329"/>
    <lineage>
        <taxon>Bacteria</taxon>
        <taxon>Pseudomonadati</taxon>
        <taxon>Pseudomonadota</taxon>
        <taxon>Alphaproteobacteria</taxon>
        <taxon>Hyphomicrobiales</taxon>
        <taxon>Phyllobacteriaceae</taxon>
        <taxon>Phyllobacterium</taxon>
    </lineage>
</organism>
<evidence type="ECO:0000256" key="3">
    <source>
        <dbReference type="ARBA" id="ARBA00022723"/>
    </source>
</evidence>
<keyword evidence="6" id="KW-1185">Reference proteome</keyword>
<dbReference type="AlphaFoldDB" id="A0A2S9IWD6"/>
<keyword evidence="4" id="KW-0862">Zinc</keyword>
<dbReference type="Gene3D" id="3.20.20.70">
    <property type="entry name" value="Aldolase class I"/>
    <property type="match status" value="1"/>
</dbReference>
<reference evidence="5 6" key="1">
    <citation type="submission" date="2018-02" db="EMBL/GenBank/DDBJ databases">
        <title>The draft genome of Phyllobacterium sp. 1N-3.</title>
        <authorList>
            <person name="Liu L."/>
            <person name="Li L."/>
            <person name="Zhang X."/>
            <person name="Wang T."/>
            <person name="Liang L."/>
        </authorList>
    </citation>
    <scope>NUCLEOTIDE SEQUENCE [LARGE SCALE GENOMIC DNA]</scope>
    <source>
        <strain evidence="5 6">1N-3</strain>
    </source>
</reference>
<accession>A0A2S9IWD6</accession>
<dbReference type="PANTHER" id="PTHR37418">
    <property type="entry name" value="3-KETO-5-AMINOHEXANOATE CLEAVAGE ENZYME-RELATED"/>
    <property type="match status" value="1"/>
</dbReference>
<evidence type="ECO:0000256" key="2">
    <source>
        <dbReference type="ARBA" id="ARBA00022679"/>
    </source>
</evidence>
<dbReference type="EMBL" id="PVBR01000003">
    <property type="protein sequence ID" value="PRD44839.1"/>
    <property type="molecule type" value="Genomic_DNA"/>
</dbReference>
<dbReference type="GO" id="GO:0043720">
    <property type="term" value="F:3-keto-5-aminohexanoate cleavage activity"/>
    <property type="evidence" value="ECO:0007669"/>
    <property type="project" value="InterPro"/>
</dbReference>
<gene>
    <name evidence="5" type="ORF">C5748_05525</name>
</gene>
<evidence type="ECO:0000256" key="1">
    <source>
        <dbReference type="ARBA" id="ARBA00001947"/>
    </source>
</evidence>
<comment type="cofactor">
    <cofactor evidence="1">
        <name>Zn(2+)</name>
        <dbReference type="ChEBI" id="CHEBI:29105"/>
    </cofactor>
</comment>
<protein>
    <submittedName>
        <fullName evidence="5">3-keto-5-aminohexanoate cleavage protein</fullName>
    </submittedName>
</protein>
<dbReference type="GO" id="GO:0046872">
    <property type="term" value="F:metal ion binding"/>
    <property type="evidence" value="ECO:0007669"/>
    <property type="project" value="UniProtKB-KW"/>
</dbReference>
<dbReference type="RefSeq" id="WP_105740920.1">
    <property type="nucleotide sequence ID" value="NZ_PVBR01000003.1"/>
</dbReference>
<evidence type="ECO:0000256" key="4">
    <source>
        <dbReference type="ARBA" id="ARBA00022833"/>
    </source>
</evidence>
<evidence type="ECO:0000313" key="5">
    <source>
        <dbReference type="EMBL" id="PRD44839.1"/>
    </source>
</evidence>